<feature type="transmembrane region" description="Helical" evidence="1">
    <location>
        <begin position="49"/>
        <end position="67"/>
    </location>
</feature>
<comment type="caution">
    <text evidence="2">The sequence shown here is derived from an EMBL/GenBank/DDBJ whole genome shotgun (WGS) entry which is preliminary data.</text>
</comment>
<gene>
    <name evidence="2" type="ORF">FN976_27345</name>
</gene>
<dbReference type="RefSeq" id="WP_145897005.1">
    <property type="nucleotide sequence ID" value="NZ_VOBQ01000028.1"/>
</dbReference>
<keyword evidence="1" id="KW-0472">Membrane</keyword>
<organism evidence="2 3">
    <name type="scientific">Caenimonas sedimenti</name>
    <dbReference type="NCBI Taxonomy" id="2596921"/>
    <lineage>
        <taxon>Bacteria</taxon>
        <taxon>Pseudomonadati</taxon>
        <taxon>Pseudomonadota</taxon>
        <taxon>Betaproteobacteria</taxon>
        <taxon>Burkholderiales</taxon>
        <taxon>Comamonadaceae</taxon>
        <taxon>Caenimonas</taxon>
    </lineage>
</organism>
<reference evidence="2 3" key="1">
    <citation type="submission" date="2019-07" db="EMBL/GenBank/DDBJ databases">
        <title>Caenimonas sedimenti sp. nov., isolated from activated sludge.</title>
        <authorList>
            <person name="Xu J."/>
        </authorList>
    </citation>
    <scope>NUCLEOTIDE SEQUENCE [LARGE SCALE GENOMIC DNA]</scope>
    <source>
        <strain evidence="2 3">HX-9-20</strain>
    </source>
</reference>
<keyword evidence="1" id="KW-1133">Transmembrane helix</keyword>
<evidence type="ECO:0008006" key="4">
    <source>
        <dbReference type="Google" id="ProtNLM"/>
    </source>
</evidence>
<evidence type="ECO:0000313" key="2">
    <source>
        <dbReference type="EMBL" id="TWO65525.1"/>
    </source>
</evidence>
<evidence type="ECO:0000256" key="1">
    <source>
        <dbReference type="SAM" id="Phobius"/>
    </source>
</evidence>
<dbReference type="EMBL" id="VOBQ01000028">
    <property type="protein sequence ID" value="TWO65525.1"/>
    <property type="molecule type" value="Genomic_DNA"/>
</dbReference>
<evidence type="ECO:0000313" key="3">
    <source>
        <dbReference type="Proteomes" id="UP000318199"/>
    </source>
</evidence>
<keyword evidence="3" id="KW-1185">Reference proteome</keyword>
<protein>
    <recommendedName>
        <fullName evidence="4">PH domain-containing protein</fullName>
    </recommendedName>
</protein>
<keyword evidence="1" id="KW-0812">Transmembrane</keyword>
<accession>A0A562ZEF3</accession>
<dbReference type="AlphaFoldDB" id="A0A562ZEF3"/>
<dbReference type="Proteomes" id="UP000318199">
    <property type="component" value="Unassembled WGS sequence"/>
</dbReference>
<dbReference type="OrthoDB" id="8812246at2"/>
<sequence>MNDTVYAVEGTAFPLTVKWLASVFVAALVLQGTRVGVPLLEAGWTDSAAAVFVLAGLSVGWCLWWIWRSRTAVDAAGIRQSWIWTKRAAWGDIAQARLLAVPGLEWLVAPRLIVRMRVGGVVAFHCADPKVLQALALFAATGVPPRAAAAPASGT</sequence>
<proteinExistence type="predicted"/>
<name>A0A562ZEF3_9BURK</name>